<dbReference type="EMBL" id="JAACXV010000346">
    <property type="protein sequence ID" value="KAF7279688.1"/>
    <property type="molecule type" value="Genomic_DNA"/>
</dbReference>
<keyword evidence="3" id="KW-1185">Reference proteome</keyword>
<gene>
    <name evidence="2" type="ORF">GWI33_006848</name>
</gene>
<dbReference type="InterPro" id="IPR019308">
    <property type="entry name" value="TMEM214"/>
</dbReference>
<evidence type="ECO:0000313" key="2">
    <source>
        <dbReference type="EMBL" id="KAF7279688.1"/>
    </source>
</evidence>
<organism evidence="2 3">
    <name type="scientific">Rhynchophorus ferrugineus</name>
    <name type="common">Red palm weevil</name>
    <name type="synonym">Curculio ferrugineus</name>
    <dbReference type="NCBI Taxonomy" id="354439"/>
    <lineage>
        <taxon>Eukaryota</taxon>
        <taxon>Metazoa</taxon>
        <taxon>Ecdysozoa</taxon>
        <taxon>Arthropoda</taxon>
        <taxon>Hexapoda</taxon>
        <taxon>Insecta</taxon>
        <taxon>Pterygota</taxon>
        <taxon>Neoptera</taxon>
        <taxon>Endopterygota</taxon>
        <taxon>Coleoptera</taxon>
        <taxon>Polyphaga</taxon>
        <taxon>Cucujiformia</taxon>
        <taxon>Curculionidae</taxon>
        <taxon>Dryophthorinae</taxon>
        <taxon>Rhynchophorus</taxon>
    </lineage>
</organism>
<protein>
    <submittedName>
        <fullName evidence="2">Uncharacterized protein</fullName>
    </submittedName>
</protein>
<proteinExistence type="predicted"/>
<keyword evidence="1" id="KW-0472">Membrane</keyword>
<evidence type="ECO:0000256" key="1">
    <source>
        <dbReference type="SAM" id="Phobius"/>
    </source>
</evidence>
<name>A0A834MDE6_RHYFE</name>
<comment type="caution">
    <text evidence="2">The sequence shown here is derived from an EMBL/GenBank/DDBJ whole genome shotgun (WGS) entry which is preliminary data.</text>
</comment>
<dbReference type="OrthoDB" id="10022292at2759"/>
<dbReference type="Pfam" id="PF10151">
    <property type="entry name" value="TMEM214"/>
    <property type="match status" value="1"/>
</dbReference>
<evidence type="ECO:0000313" key="3">
    <source>
        <dbReference type="Proteomes" id="UP000625711"/>
    </source>
</evidence>
<sequence length="172" mass="19905">MASKHSKKQEKLQARKTAPKCKSGLCRRLFVFSFFVVLLFVITEPLRCPNTPREDLYMTRANDVGKVIFNIQENVRQTCVGYVKEKYPVIMASVDSYAPGFIDNTKTIFTDAFAKSINYYRISVNYLQKEVFVGQLSPENIQKVIGQAYNTTSEKAIEYYHWVYEKVQTTIK</sequence>
<feature type="transmembrane region" description="Helical" evidence="1">
    <location>
        <begin position="25"/>
        <end position="43"/>
    </location>
</feature>
<reference evidence="2" key="1">
    <citation type="submission" date="2020-08" db="EMBL/GenBank/DDBJ databases">
        <title>Genome sequencing and assembly of the red palm weevil Rhynchophorus ferrugineus.</title>
        <authorList>
            <person name="Dias G.B."/>
            <person name="Bergman C.M."/>
            <person name="Manee M."/>
        </authorList>
    </citation>
    <scope>NUCLEOTIDE SEQUENCE</scope>
    <source>
        <strain evidence="2">AA-2017</strain>
        <tissue evidence="2">Whole larva</tissue>
    </source>
</reference>
<keyword evidence="1" id="KW-1133">Transmembrane helix</keyword>
<dbReference type="Proteomes" id="UP000625711">
    <property type="component" value="Unassembled WGS sequence"/>
</dbReference>
<keyword evidence="1" id="KW-0812">Transmembrane</keyword>
<accession>A0A834MDE6</accession>
<dbReference type="AlphaFoldDB" id="A0A834MDE6"/>